<feature type="compositionally biased region" description="Gly residues" evidence="1">
    <location>
        <begin position="185"/>
        <end position="196"/>
    </location>
</feature>
<organism evidence="3 4">
    <name type="scientific">Tribonema minus</name>
    <dbReference type="NCBI Taxonomy" id="303371"/>
    <lineage>
        <taxon>Eukaryota</taxon>
        <taxon>Sar</taxon>
        <taxon>Stramenopiles</taxon>
        <taxon>Ochrophyta</taxon>
        <taxon>PX clade</taxon>
        <taxon>Xanthophyceae</taxon>
        <taxon>Tribonematales</taxon>
        <taxon>Tribonemataceae</taxon>
        <taxon>Tribonema</taxon>
    </lineage>
</organism>
<gene>
    <name evidence="3" type="ORF">JKP88DRAFT_325731</name>
</gene>
<name>A0A836CBM0_9STRA</name>
<feature type="compositionally biased region" description="Pro residues" evidence="1">
    <location>
        <begin position="307"/>
        <end position="317"/>
    </location>
</feature>
<dbReference type="Proteomes" id="UP000664859">
    <property type="component" value="Unassembled WGS sequence"/>
</dbReference>
<feature type="transmembrane region" description="Helical" evidence="2">
    <location>
        <begin position="218"/>
        <end position="238"/>
    </location>
</feature>
<evidence type="ECO:0000313" key="3">
    <source>
        <dbReference type="EMBL" id="KAG5179739.1"/>
    </source>
</evidence>
<reference evidence="3" key="1">
    <citation type="submission" date="2021-02" db="EMBL/GenBank/DDBJ databases">
        <title>First Annotated Genome of the Yellow-green Alga Tribonema minus.</title>
        <authorList>
            <person name="Mahan K.M."/>
        </authorList>
    </citation>
    <scope>NUCLEOTIDE SEQUENCE</scope>
    <source>
        <strain evidence="3">UTEX B ZZ1240</strain>
    </source>
</reference>
<keyword evidence="4" id="KW-1185">Reference proteome</keyword>
<keyword evidence="2" id="KW-0812">Transmembrane</keyword>
<keyword evidence="2" id="KW-1133">Transmembrane helix</keyword>
<evidence type="ECO:0000256" key="2">
    <source>
        <dbReference type="SAM" id="Phobius"/>
    </source>
</evidence>
<feature type="region of interest" description="Disordered" evidence="1">
    <location>
        <begin position="295"/>
        <end position="320"/>
    </location>
</feature>
<sequence>MLRVRHRSSPHSGGRFRTATERHANPSPTPKPLRDFSHARADAADRDSGEAYPFLILLALLLLGVLCMNLVCLSATDAGYFAAHVDCRDLQPSSESSVRALGFWVGWRAARTNIGGNGVQPSYPLSELSAATGCLGGLVGLGHIMGLNFTATSSAAPRADSLHRGLSAPRRPHEVRRAPKWTPLRGGGGWGGGERGVGGGGLRSEAARGRWLGALCRASLALSAWFCAAGLLGFYFAVAGGVGGAVRRVYESSFQVQCGTQSHVDVDFAYVMTGLACLAHLSVGIFAFRRRPQQQQRRGARARARRPPPPLRPPPRRTPCAGGCWRRFSPGGGRRGGGNALAAAGLHAKRGVIATRCGTALRACCGPRRCAASPR</sequence>
<dbReference type="AlphaFoldDB" id="A0A836CBM0"/>
<accession>A0A836CBM0</accession>
<feature type="region of interest" description="Disordered" evidence="1">
    <location>
        <begin position="1"/>
        <end position="40"/>
    </location>
</feature>
<proteinExistence type="predicted"/>
<evidence type="ECO:0000313" key="4">
    <source>
        <dbReference type="Proteomes" id="UP000664859"/>
    </source>
</evidence>
<protein>
    <submittedName>
        <fullName evidence="3">Uncharacterized protein</fullName>
    </submittedName>
</protein>
<comment type="caution">
    <text evidence="3">The sequence shown here is derived from an EMBL/GenBank/DDBJ whole genome shotgun (WGS) entry which is preliminary data.</text>
</comment>
<feature type="compositionally biased region" description="Basic residues" evidence="1">
    <location>
        <begin position="295"/>
        <end position="306"/>
    </location>
</feature>
<keyword evidence="2" id="KW-0472">Membrane</keyword>
<dbReference type="EMBL" id="JAFCMP010000445">
    <property type="protein sequence ID" value="KAG5179739.1"/>
    <property type="molecule type" value="Genomic_DNA"/>
</dbReference>
<evidence type="ECO:0000256" key="1">
    <source>
        <dbReference type="SAM" id="MobiDB-lite"/>
    </source>
</evidence>
<feature type="transmembrane region" description="Helical" evidence="2">
    <location>
        <begin position="268"/>
        <end position="288"/>
    </location>
</feature>
<feature type="transmembrane region" description="Helical" evidence="2">
    <location>
        <begin position="51"/>
        <end position="71"/>
    </location>
</feature>
<feature type="region of interest" description="Disordered" evidence="1">
    <location>
        <begin position="161"/>
        <end position="196"/>
    </location>
</feature>